<dbReference type="Pfam" id="PF12728">
    <property type="entry name" value="HTH_17"/>
    <property type="match status" value="1"/>
</dbReference>
<comment type="caution">
    <text evidence="2">The sequence shown here is derived from an EMBL/GenBank/DDBJ whole genome shotgun (WGS) entry which is preliminary data.</text>
</comment>
<gene>
    <name evidence="2" type="ORF">LH29_15615</name>
</gene>
<dbReference type="SUPFAM" id="SSF46955">
    <property type="entry name" value="Putative DNA-binding domain"/>
    <property type="match status" value="1"/>
</dbReference>
<dbReference type="OrthoDB" id="1449015at2"/>
<evidence type="ECO:0000313" key="2">
    <source>
        <dbReference type="EMBL" id="KJF42848.1"/>
    </source>
</evidence>
<dbReference type="Gene3D" id="1.10.10.10">
    <property type="entry name" value="Winged helix-like DNA-binding domain superfamily/Winged helix DNA-binding domain"/>
    <property type="match status" value="1"/>
</dbReference>
<sequence>MNTLKERISKKELMKMYNVDRSTIESWIKERGLPMIEISSHKKYVRREDLIEFENKMMKNKIEL</sequence>
<dbReference type="STRING" id="1544798.LH29_15615"/>
<dbReference type="InterPro" id="IPR041657">
    <property type="entry name" value="HTH_17"/>
</dbReference>
<proteinExistence type="predicted"/>
<protein>
    <recommendedName>
        <fullName evidence="1">Helix-turn-helix domain-containing protein</fullName>
    </recommendedName>
</protein>
<dbReference type="AlphaFoldDB" id="A0A0D8JAN6"/>
<name>A0A0D8JAN6_9BACT</name>
<dbReference type="InterPro" id="IPR009061">
    <property type="entry name" value="DNA-bd_dom_put_sf"/>
</dbReference>
<evidence type="ECO:0000313" key="3">
    <source>
        <dbReference type="Proteomes" id="UP000032544"/>
    </source>
</evidence>
<dbReference type="InterPro" id="IPR036388">
    <property type="entry name" value="WH-like_DNA-bd_sf"/>
</dbReference>
<feature type="domain" description="Helix-turn-helix" evidence="1">
    <location>
        <begin position="11"/>
        <end position="54"/>
    </location>
</feature>
<organism evidence="2 3">
    <name type="scientific">Draconibacterium sediminis</name>
    <dbReference type="NCBI Taxonomy" id="1544798"/>
    <lineage>
        <taxon>Bacteria</taxon>
        <taxon>Pseudomonadati</taxon>
        <taxon>Bacteroidota</taxon>
        <taxon>Bacteroidia</taxon>
        <taxon>Marinilabiliales</taxon>
        <taxon>Prolixibacteraceae</taxon>
        <taxon>Draconibacterium</taxon>
    </lineage>
</organism>
<dbReference type="EMBL" id="JRHC01000004">
    <property type="protein sequence ID" value="KJF42848.1"/>
    <property type="molecule type" value="Genomic_DNA"/>
</dbReference>
<keyword evidence="3" id="KW-1185">Reference proteome</keyword>
<evidence type="ECO:0000259" key="1">
    <source>
        <dbReference type="Pfam" id="PF12728"/>
    </source>
</evidence>
<dbReference type="Proteomes" id="UP000032544">
    <property type="component" value="Unassembled WGS sequence"/>
</dbReference>
<accession>A0A0D8JAN6</accession>
<reference evidence="2 3" key="1">
    <citation type="submission" date="2014-09" db="EMBL/GenBank/DDBJ databases">
        <title>Draft Genome Sequence of Draconibacterium sp. JN14CK-3.</title>
        <authorList>
            <person name="Dong C."/>
            <person name="Lai Q."/>
            <person name="Shao Z."/>
        </authorList>
    </citation>
    <scope>NUCLEOTIDE SEQUENCE [LARGE SCALE GENOMIC DNA]</scope>
    <source>
        <strain evidence="2 3">JN14CK-3</strain>
    </source>
</reference>